<evidence type="ECO:0000259" key="3">
    <source>
        <dbReference type="PROSITE" id="PS51755"/>
    </source>
</evidence>
<dbReference type="SUPFAM" id="SSF46894">
    <property type="entry name" value="C-terminal effector domain of the bipartite response regulators"/>
    <property type="match status" value="1"/>
</dbReference>
<dbReference type="InterPro" id="IPR027417">
    <property type="entry name" value="P-loop_NTPase"/>
</dbReference>
<organism evidence="4 5">
    <name type="scientific">candidate division WWE3 bacterium</name>
    <dbReference type="NCBI Taxonomy" id="2053526"/>
    <lineage>
        <taxon>Bacteria</taxon>
        <taxon>Katanobacteria</taxon>
    </lineage>
</organism>
<reference evidence="4" key="2">
    <citation type="journal article" date="2021" name="Microbiome">
        <title>Successional dynamics and alternative stable states in a saline activated sludge microbial community over 9 years.</title>
        <authorList>
            <person name="Wang Y."/>
            <person name="Ye J."/>
            <person name="Ju F."/>
            <person name="Liu L."/>
            <person name="Boyd J.A."/>
            <person name="Deng Y."/>
            <person name="Parks D.H."/>
            <person name="Jiang X."/>
            <person name="Yin X."/>
            <person name="Woodcroft B.J."/>
            <person name="Tyson G.W."/>
            <person name="Hugenholtz P."/>
            <person name="Polz M.F."/>
            <person name="Zhang T."/>
        </authorList>
    </citation>
    <scope>NUCLEOTIDE SEQUENCE</scope>
    <source>
        <strain evidence="4">HKST-UBA03</strain>
    </source>
</reference>
<dbReference type="SUPFAM" id="SSF52540">
    <property type="entry name" value="P-loop containing nucleoside triphosphate hydrolases"/>
    <property type="match status" value="1"/>
</dbReference>
<dbReference type="Gene3D" id="1.10.10.10">
    <property type="entry name" value="Winged helix-like DNA-binding domain superfamily/Winged helix DNA-binding domain"/>
    <property type="match status" value="1"/>
</dbReference>
<dbReference type="GO" id="GO:0000160">
    <property type="term" value="P:phosphorelay signal transduction system"/>
    <property type="evidence" value="ECO:0007669"/>
    <property type="project" value="InterPro"/>
</dbReference>
<dbReference type="AlphaFoldDB" id="A0A955LJI2"/>
<evidence type="ECO:0000256" key="2">
    <source>
        <dbReference type="PROSITE-ProRule" id="PRU01091"/>
    </source>
</evidence>
<gene>
    <name evidence="4" type="ORF">KC614_00480</name>
</gene>
<comment type="caution">
    <text evidence="4">The sequence shown here is derived from an EMBL/GenBank/DDBJ whole genome shotgun (WGS) entry which is preliminary data.</text>
</comment>
<keyword evidence="1 2" id="KW-0238">DNA-binding</keyword>
<feature type="DNA-binding region" description="OmpR/PhoB-type" evidence="2">
    <location>
        <begin position="233"/>
        <end position="335"/>
    </location>
</feature>
<proteinExistence type="predicted"/>
<dbReference type="Proteomes" id="UP000751518">
    <property type="component" value="Unassembled WGS sequence"/>
</dbReference>
<dbReference type="PROSITE" id="PS51755">
    <property type="entry name" value="OMPR_PHOB"/>
    <property type="match status" value="1"/>
</dbReference>
<dbReference type="InterPro" id="IPR001867">
    <property type="entry name" value="OmpR/PhoB-type_DNA-bd"/>
</dbReference>
<evidence type="ECO:0000313" key="5">
    <source>
        <dbReference type="Proteomes" id="UP000751518"/>
    </source>
</evidence>
<evidence type="ECO:0000313" key="4">
    <source>
        <dbReference type="EMBL" id="MCA9391665.1"/>
    </source>
</evidence>
<dbReference type="Pfam" id="PF00486">
    <property type="entry name" value="Trans_reg_C"/>
    <property type="match status" value="1"/>
</dbReference>
<reference evidence="4" key="1">
    <citation type="submission" date="2020-04" db="EMBL/GenBank/DDBJ databases">
        <authorList>
            <person name="Zhang T."/>
        </authorList>
    </citation>
    <scope>NUCLEOTIDE SEQUENCE</scope>
    <source>
        <strain evidence="4">HKST-UBA03</strain>
    </source>
</reference>
<accession>A0A955LJI2</accession>
<name>A0A955LJI2_UNCKA</name>
<feature type="domain" description="OmpR/PhoB-type" evidence="3">
    <location>
        <begin position="233"/>
        <end position="335"/>
    </location>
</feature>
<dbReference type="GO" id="GO:0006355">
    <property type="term" value="P:regulation of DNA-templated transcription"/>
    <property type="evidence" value="ECO:0007669"/>
    <property type="project" value="InterPro"/>
</dbReference>
<dbReference type="InterPro" id="IPR016032">
    <property type="entry name" value="Sig_transdc_resp-reg_C-effctor"/>
</dbReference>
<dbReference type="GO" id="GO:0003677">
    <property type="term" value="F:DNA binding"/>
    <property type="evidence" value="ECO:0007669"/>
    <property type="project" value="UniProtKB-UniRule"/>
</dbReference>
<sequence length="341" mass="39320">MPETNYYDNLPTKLYGQPLTQTIDKVKKRQNILVSGVPGAGRETFLKMLMNNLQSAIKTRIVVWDMGGKQSVDSLPKSNEETLLIMNKLFLLKSRAAFLEKLHAIQLQSPNLTVVALTNHTGITNPEGYFAKTHPFFQSICHILPFSEDDTQIMIDANRSYYGWSIAKKYYKKIYRLTGGVARLIKYVCSEITDNNLSPEDYDRFMQNPAILFELKILYALLMNESKEHLKQLRIINTKGKIRSMLLQRYFKQQTNIQETDLKRTLTPQEQTLFNYLLANKGQLISVDKIASLIAMSDDNFSLWKIYKLISRLKPKLKPTYALETVRGKGYRLMTNNKTTP</sequence>
<dbReference type="EMBL" id="JAGQKZ010000002">
    <property type="protein sequence ID" value="MCA9391665.1"/>
    <property type="molecule type" value="Genomic_DNA"/>
</dbReference>
<protein>
    <submittedName>
        <fullName evidence="4">Helix-turn-helix domain-containing protein</fullName>
    </submittedName>
</protein>
<dbReference type="SMART" id="SM00862">
    <property type="entry name" value="Trans_reg_C"/>
    <property type="match status" value="1"/>
</dbReference>
<dbReference type="InterPro" id="IPR036388">
    <property type="entry name" value="WH-like_DNA-bd_sf"/>
</dbReference>
<evidence type="ECO:0000256" key="1">
    <source>
        <dbReference type="ARBA" id="ARBA00023125"/>
    </source>
</evidence>